<organism evidence="5 6">
    <name type="scientific">Corynebacterium haemomassiliense</name>
    <dbReference type="NCBI Taxonomy" id="2754726"/>
    <lineage>
        <taxon>Bacteria</taxon>
        <taxon>Bacillati</taxon>
        <taxon>Actinomycetota</taxon>
        <taxon>Actinomycetes</taxon>
        <taxon>Mycobacteriales</taxon>
        <taxon>Corynebacteriaceae</taxon>
        <taxon>Corynebacterium</taxon>
    </lineage>
</organism>
<reference evidence="5 6" key="1">
    <citation type="submission" date="2020-07" db="EMBL/GenBank/DDBJ databases">
        <title>Draft genome and description of Corynebacterium haemomassiliense strain Marseile-Q3615 sp. nov.</title>
        <authorList>
            <person name="Boxberger M."/>
            <person name="La Scola B."/>
        </authorList>
    </citation>
    <scope>NUCLEOTIDE SEQUENCE [LARGE SCALE GENOMIC DNA]</scope>
    <source>
        <strain evidence="5 6">Marseille-Q3615</strain>
    </source>
</reference>
<dbReference type="InterPro" id="IPR014027">
    <property type="entry name" value="UDP-Glc/GDP-Man_DH_C"/>
</dbReference>
<dbReference type="PIRSF" id="PIRSF500136">
    <property type="entry name" value="UDP_ManNAc_DH"/>
    <property type="match status" value="1"/>
</dbReference>
<evidence type="ECO:0000313" key="5">
    <source>
        <dbReference type="EMBL" id="MBA5244183.1"/>
    </source>
</evidence>
<dbReference type="EMBL" id="JACDTZ010000001">
    <property type="protein sequence ID" value="MBA5244183.1"/>
    <property type="molecule type" value="Genomic_DNA"/>
</dbReference>
<dbReference type="SUPFAM" id="SSF48179">
    <property type="entry name" value="6-phosphogluconate dehydrogenase C-terminal domain-like"/>
    <property type="match status" value="1"/>
</dbReference>
<dbReference type="Pfam" id="PF03720">
    <property type="entry name" value="UDPG_MGDP_dh_C"/>
    <property type="match status" value="1"/>
</dbReference>
<dbReference type="NCBIfam" id="TIGR03026">
    <property type="entry name" value="NDP-sugDHase"/>
    <property type="match status" value="1"/>
</dbReference>
<accession>A0A7W2EAL1</accession>
<keyword evidence="1" id="KW-0560">Oxidoreductase</keyword>
<evidence type="ECO:0000313" key="6">
    <source>
        <dbReference type="Proteomes" id="UP000523682"/>
    </source>
</evidence>
<dbReference type="GO" id="GO:0016616">
    <property type="term" value="F:oxidoreductase activity, acting on the CH-OH group of donors, NAD or NADP as acceptor"/>
    <property type="evidence" value="ECO:0007669"/>
    <property type="project" value="InterPro"/>
</dbReference>
<dbReference type="SUPFAM" id="SSF52413">
    <property type="entry name" value="UDP-glucose/GDP-mannose dehydrogenase C-terminal domain"/>
    <property type="match status" value="1"/>
</dbReference>
<dbReference type="PANTHER" id="PTHR43491">
    <property type="entry name" value="UDP-N-ACETYL-D-MANNOSAMINE DEHYDROGENASE"/>
    <property type="match status" value="1"/>
</dbReference>
<dbReference type="InterPro" id="IPR014026">
    <property type="entry name" value="UDP-Glc/GDP-Man_DH_dimer"/>
</dbReference>
<dbReference type="GO" id="GO:0051287">
    <property type="term" value="F:NAD binding"/>
    <property type="evidence" value="ECO:0007669"/>
    <property type="project" value="InterPro"/>
</dbReference>
<keyword evidence="6" id="KW-1185">Reference proteome</keyword>
<dbReference type="RefSeq" id="WP_181888837.1">
    <property type="nucleotide sequence ID" value="NZ_JACDTZ010000001.1"/>
</dbReference>
<dbReference type="AlphaFoldDB" id="A0A7W2EAL1"/>
<evidence type="ECO:0000259" key="4">
    <source>
        <dbReference type="SMART" id="SM00984"/>
    </source>
</evidence>
<name>A0A7W2EAL1_9CORY</name>
<dbReference type="Gene3D" id="1.20.5.100">
    <property type="entry name" value="Cytochrome c1, transmembrane anchor, C-terminal"/>
    <property type="match status" value="1"/>
</dbReference>
<sequence length="405" mass="44529">MSYDLCFIGLGYIGLPTSALLARAGNKVLGVDNNPQRIREIQSGVKTTHEPGLSELLDDCLASGKLELSTTPHLSSTFIIAVPTPIDESKSPDLDAVISATNSIIDFLEPGNLVVIESTCPPGTTRKMMDFVTSKRPELKDEIHFAYCPERVLPGNSLHELSQNDRVIGGVSEQAATMARDVYASFCTGRLDLTDAETAEMVKLAENAFRDVNIAFANELSILAERLEIDVWDVIEYANKHPRVNILRPGVGVGGHCIAVDPWFLANASPDDTKLIQTARNVNDQKPDWVVNRIEERISRNDDRPVLLLGITFKPDIDDLRSSPALEIATKLAQRNPDIAFSIWEPNIEQLPEALDLANVSRTDKSPSEFDAQLICKLVEHAPFRSINQKTIGDSALLSFTSKTD</sequence>
<dbReference type="GO" id="GO:0000271">
    <property type="term" value="P:polysaccharide biosynthetic process"/>
    <property type="evidence" value="ECO:0007669"/>
    <property type="project" value="InterPro"/>
</dbReference>
<dbReference type="Pfam" id="PF00984">
    <property type="entry name" value="UDPG_MGDP_dh"/>
    <property type="match status" value="1"/>
</dbReference>
<dbReference type="Pfam" id="PF03721">
    <property type="entry name" value="UDPG_MGDP_dh_N"/>
    <property type="match status" value="1"/>
</dbReference>
<dbReference type="InterPro" id="IPR008927">
    <property type="entry name" value="6-PGluconate_DH-like_C_sf"/>
</dbReference>
<dbReference type="Proteomes" id="UP000523682">
    <property type="component" value="Unassembled WGS sequence"/>
</dbReference>
<comment type="similarity">
    <text evidence="3">Belongs to the UDP-glucose/GDP-mannose dehydrogenase family.</text>
</comment>
<protein>
    <submittedName>
        <fullName evidence="5">Nucleotide sugar dehydrogenase</fullName>
    </submittedName>
</protein>
<dbReference type="InterPro" id="IPR028359">
    <property type="entry name" value="UDP_ManNAc/GlcNAc_DH"/>
</dbReference>
<dbReference type="SUPFAM" id="SSF51735">
    <property type="entry name" value="NAD(P)-binding Rossmann-fold domains"/>
    <property type="match status" value="1"/>
</dbReference>
<feature type="domain" description="UDP-glucose/GDP-mannose dehydrogenase C-terminal" evidence="4">
    <location>
        <begin position="307"/>
        <end position="395"/>
    </location>
</feature>
<keyword evidence="2" id="KW-0520">NAD</keyword>
<dbReference type="InterPro" id="IPR036291">
    <property type="entry name" value="NAD(P)-bd_dom_sf"/>
</dbReference>
<dbReference type="GO" id="GO:0016628">
    <property type="term" value="F:oxidoreductase activity, acting on the CH-CH group of donors, NAD or NADP as acceptor"/>
    <property type="evidence" value="ECO:0007669"/>
    <property type="project" value="InterPro"/>
</dbReference>
<comment type="caution">
    <text evidence="5">The sequence shown here is derived from an EMBL/GenBank/DDBJ whole genome shotgun (WGS) entry which is preliminary data.</text>
</comment>
<evidence type="ECO:0000256" key="1">
    <source>
        <dbReference type="ARBA" id="ARBA00023002"/>
    </source>
</evidence>
<dbReference type="Gene3D" id="3.40.50.720">
    <property type="entry name" value="NAD(P)-binding Rossmann-like Domain"/>
    <property type="match status" value="2"/>
</dbReference>
<dbReference type="InterPro" id="IPR017476">
    <property type="entry name" value="UDP-Glc/GDP-Man"/>
</dbReference>
<dbReference type="InterPro" id="IPR001732">
    <property type="entry name" value="UDP-Glc/GDP-Man_DH_N"/>
</dbReference>
<evidence type="ECO:0000256" key="2">
    <source>
        <dbReference type="ARBA" id="ARBA00023027"/>
    </source>
</evidence>
<proteinExistence type="inferred from homology"/>
<dbReference type="InterPro" id="IPR036220">
    <property type="entry name" value="UDP-Glc/GDP-Man_DH_C_sf"/>
</dbReference>
<dbReference type="PIRSF" id="PIRSF000124">
    <property type="entry name" value="UDPglc_GDPman_dh"/>
    <property type="match status" value="1"/>
</dbReference>
<evidence type="ECO:0000256" key="3">
    <source>
        <dbReference type="PIRNR" id="PIRNR000124"/>
    </source>
</evidence>
<dbReference type="SMART" id="SM00984">
    <property type="entry name" value="UDPG_MGDP_dh_C"/>
    <property type="match status" value="1"/>
</dbReference>
<dbReference type="PANTHER" id="PTHR43491:SF1">
    <property type="entry name" value="UDP-N-ACETYL-D-MANNOSAMINE DEHYDROGENASE"/>
    <property type="match status" value="1"/>
</dbReference>
<gene>
    <name evidence="5" type="ORF">H0193_05020</name>
</gene>